<evidence type="ECO:0000256" key="9">
    <source>
        <dbReference type="ARBA" id="ARBA00022909"/>
    </source>
</evidence>
<dbReference type="NCBIfam" id="TIGR01496">
    <property type="entry name" value="DHPS"/>
    <property type="match status" value="1"/>
</dbReference>
<dbReference type="EMBL" id="BAAANO010000020">
    <property type="protein sequence ID" value="GAA2009863.1"/>
    <property type="molecule type" value="Genomic_DNA"/>
</dbReference>
<sequence>MGVLNVTPDSFSDGGKWFETRTAIDHGLALVESGADLVDIGGESTRPGSVRVPEDEELRRVVPVTRELAAQGVTISVDTMRASVARAALDAGATIINDVSAGQSDGGMLELAAEYEAPIVLMHWRGYLSQAEASFHYDDVVGEVTTELLERVAAAEALGIRRENIILDPGPGFSKNGHHNWDLLRGLDELLALPFPMLVAVSRKRFLATLVSPEDPGAASIADRDAATAALTMYAAQAGAWAVRVHEARASRIAVDVATELAKGQA</sequence>
<dbReference type="PROSITE" id="PS00793">
    <property type="entry name" value="DHPS_2"/>
    <property type="match status" value="1"/>
</dbReference>
<evidence type="ECO:0000313" key="11">
    <source>
        <dbReference type="EMBL" id="GAA2009863.1"/>
    </source>
</evidence>
<protein>
    <recommendedName>
        <fullName evidence="5">dihydropteroate synthase</fullName>
        <ecNumber evidence="5">2.5.1.15</ecNumber>
    </recommendedName>
</protein>
<comment type="pathway">
    <text evidence="3">Cofactor biosynthesis; tetrahydrofolate biosynthesis; 7,8-dihydrofolate from 2-amino-4-hydroxy-6-hydroxymethyl-7,8-dihydropteridine diphosphate and 4-aminobenzoate: step 1/2.</text>
</comment>
<proteinExistence type="inferred from homology"/>
<reference evidence="11 12" key="1">
    <citation type="journal article" date="2019" name="Int. J. Syst. Evol. Microbiol.">
        <title>The Global Catalogue of Microorganisms (GCM) 10K type strain sequencing project: providing services to taxonomists for standard genome sequencing and annotation.</title>
        <authorList>
            <consortium name="The Broad Institute Genomics Platform"/>
            <consortium name="The Broad Institute Genome Sequencing Center for Infectious Disease"/>
            <person name="Wu L."/>
            <person name="Ma J."/>
        </authorList>
    </citation>
    <scope>NUCLEOTIDE SEQUENCE [LARGE SCALE GENOMIC DNA]</scope>
    <source>
        <strain evidence="11 12">JCM 14546</strain>
    </source>
</reference>
<keyword evidence="7" id="KW-0479">Metal-binding</keyword>
<evidence type="ECO:0000256" key="8">
    <source>
        <dbReference type="ARBA" id="ARBA00022842"/>
    </source>
</evidence>
<accession>A0ABN2TI07</accession>
<evidence type="ECO:0000256" key="7">
    <source>
        <dbReference type="ARBA" id="ARBA00022723"/>
    </source>
</evidence>
<keyword evidence="9" id="KW-0289">Folate biosynthesis</keyword>
<organism evidence="11 12">
    <name type="scientific">Brevibacterium samyangense</name>
    <dbReference type="NCBI Taxonomy" id="366888"/>
    <lineage>
        <taxon>Bacteria</taxon>
        <taxon>Bacillati</taxon>
        <taxon>Actinomycetota</taxon>
        <taxon>Actinomycetes</taxon>
        <taxon>Micrococcales</taxon>
        <taxon>Brevibacteriaceae</taxon>
        <taxon>Brevibacterium</taxon>
    </lineage>
</organism>
<evidence type="ECO:0000256" key="4">
    <source>
        <dbReference type="ARBA" id="ARBA00009503"/>
    </source>
</evidence>
<feature type="domain" description="Pterin-binding" evidence="10">
    <location>
        <begin position="1"/>
        <end position="256"/>
    </location>
</feature>
<dbReference type="Pfam" id="PF00809">
    <property type="entry name" value="Pterin_bind"/>
    <property type="match status" value="1"/>
</dbReference>
<dbReference type="InterPro" id="IPR000489">
    <property type="entry name" value="Pterin-binding_dom"/>
</dbReference>
<evidence type="ECO:0000256" key="5">
    <source>
        <dbReference type="ARBA" id="ARBA00012458"/>
    </source>
</evidence>
<comment type="cofactor">
    <cofactor evidence="2">
        <name>Mg(2+)</name>
        <dbReference type="ChEBI" id="CHEBI:18420"/>
    </cofactor>
</comment>
<evidence type="ECO:0000256" key="6">
    <source>
        <dbReference type="ARBA" id="ARBA00022679"/>
    </source>
</evidence>
<dbReference type="InterPro" id="IPR011005">
    <property type="entry name" value="Dihydropteroate_synth-like_sf"/>
</dbReference>
<dbReference type="Proteomes" id="UP001500755">
    <property type="component" value="Unassembled WGS sequence"/>
</dbReference>
<keyword evidence="8" id="KW-0460">Magnesium</keyword>
<keyword evidence="6" id="KW-0808">Transferase</keyword>
<evidence type="ECO:0000313" key="12">
    <source>
        <dbReference type="Proteomes" id="UP001500755"/>
    </source>
</evidence>
<dbReference type="InterPro" id="IPR006390">
    <property type="entry name" value="DHP_synth_dom"/>
</dbReference>
<name>A0ABN2TI07_9MICO</name>
<dbReference type="PANTHER" id="PTHR20941:SF1">
    <property type="entry name" value="FOLIC ACID SYNTHESIS PROTEIN FOL1"/>
    <property type="match status" value="1"/>
</dbReference>
<gene>
    <name evidence="11" type="primary">folP_2</name>
    <name evidence="11" type="ORF">GCM10009755_20960</name>
</gene>
<evidence type="ECO:0000256" key="2">
    <source>
        <dbReference type="ARBA" id="ARBA00001946"/>
    </source>
</evidence>
<evidence type="ECO:0000256" key="1">
    <source>
        <dbReference type="ARBA" id="ARBA00000012"/>
    </source>
</evidence>
<dbReference type="CDD" id="cd00739">
    <property type="entry name" value="DHPS"/>
    <property type="match status" value="1"/>
</dbReference>
<dbReference type="PROSITE" id="PS50972">
    <property type="entry name" value="PTERIN_BINDING"/>
    <property type="match status" value="1"/>
</dbReference>
<dbReference type="SUPFAM" id="SSF51717">
    <property type="entry name" value="Dihydropteroate synthetase-like"/>
    <property type="match status" value="1"/>
</dbReference>
<dbReference type="PANTHER" id="PTHR20941">
    <property type="entry name" value="FOLATE SYNTHESIS PROTEINS"/>
    <property type="match status" value="1"/>
</dbReference>
<evidence type="ECO:0000256" key="3">
    <source>
        <dbReference type="ARBA" id="ARBA00004763"/>
    </source>
</evidence>
<comment type="caution">
    <text evidence="11">The sequence shown here is derived from an EMBL/GenBank/DDBJ whole genome shotgun (WGS) entry which is preliminary data.</text>
</comment>
<dbReference type="InterPro" id="IPR045031">
    <property type="entry name" value="DHP_synth-like"/>
</dbReference>
<keyword evidence="12" id="KW-1185">Reference proteome</keyword>
<dbReference type="EC" id="2.5.1.15" evidence="5"/>
<evidence type="ECO:0000259" key="10">
    <source>
        <dbReference type="PROSITE" id="PS50972"/>
    </source>
</evidence>
<dbReference type="Gene3D" id="3.20.20.20">
    <property type="entry name" value="Dihydropteroate synthase-like"/>
    <property type="match status" value="1"/>
</dbReference>
<comment type="similarity">
    <text evidence="4">Belongs to the DHPS family.</text>
</comment>
<comment type="catalytic activity">
    <reaction evidence="1">
        <text>(7,8-dihydropterin-6-yl)methyl diphosphate + 4-aminobenzoate = 7,8-dihydropteroate + diphosphate</text>
        <dbReference type="Rhea" id="RHEA:19949"/>
        <dbReference type="ChEBI" id="CHEBI:17836"/>
        <dbReference type="ChEBI" id="CHEBI:17839"/>
        <dbReference type="ChEBI" id="CHEBI:33019"/>
        <dbReference type="ChEBI" id="CHEBI:72950"/>
        <dbReference type="EC" id="2.5.1.15"/>
    </reaction>
</comment>